<sequence>MTFPFASLTAWLALAAYAGLSWHFLAHAHGWSIPWRRALHIEHLLVAAALALHFLALLPANAHGLAFGLGQSLSTVMWLTVLIYWTASFFYKLDGLQTCLMPMAVLGVVLGLALPPAYLAYDFHQPALLLHIAVSLLAYSLLLIAAILAVMMLVLDRALHAKRFSPVIRQMPPLLALERLLFQVLWAGFALLTLTVFSGVLFSEQLFGRPVALSHKTVFALMSWLIFAALMWGRWRHGWRGRLAVRWTLAGFVLLLLAYVGSKFVLEVLLHRMG</sequence>
<accession>A0A318L9V2</accession>
<feature type="transmembrane region" description="Helical" evidence="1">
    <location>
        <begin position="99"/>
        <end position="121"/>
    </location>
</feature>
<dbReference type="EMBL" id="QJKI01000011">
    <property type="protein sequence ID" value="PXX78447.1"/>
    <property type="molecule type" value="Genomic_DNA"/>
</dbReference>
<evidence type="ECO:0000313" key="4">
    <source>
        <dbReference type="Proteomes" id="UP000247555"/>
    </source>
</evidence>
<dbReference type="GO" id="GO:0020037">
    <property type="term" value="F:heme binding"/>
    <property type="evidence" value="ECO:0007669"/>
    <property type="project" value="InterPro"/>
</dbReference>
<dbReference type="GO" id="GO:0017004">
    <property type="term" value="P:cytochrome complex assembly"/>
    <property type="evidence" value="ECO:0007669"/>
    <property type="project" value="InterPro"/>
</dbReference>
<feature type="transmembrane region" description="Helical" evidence="1">
    <location>
        <begin position="6"/>
        <end position="26"/>
    </location>
</feature>
<name>A0A318L9V2_9NEIS</name>
<gene>
    <name evidence="3" type="ORF">DFR34_11181</name>
</gene>
<feature type="transmembrane region" description="Helical" evidence="1">
    <location>
        <begin position="247"/>
        <end position="266"/>
    </location>
</feature>
<feature type="transmembrane region" description="Helical" evidence="1">
    <location>
        <begin position="217"/>
        <end position="235"/>
    </location>
</feature>
<feature type="transmembrane region" description="Helical" evidence="1">
    <location>
        <begin position="176"/>
        <end position="197"/>
    </location>
</feature>
<dbReference type="InterPro" id="IPR002541">
    <property type="entry name" value="Cyt_c_assembly"/>
</dbReference>
<keyword evidence="4" id="KW-1185">Reference proteome</keyword>
<dbReference type="OrthoDB" id="9780793at2"/>
<feature type="transmembrane region" description="Helical" evidence="1">
    <location>
        <begin position="38"/>
        <end position="58"/>
    </location>
</feature>
<dbReference type="PANTHER" id="PTHR38034:SF1">
    <property type="entry name" value="INNER MEMBRANE PROTEIN YPJD"/>
    <property type="match status" value="1"/>
</dbReference>
<keyword evidence="1" id="KW-0472">Membrane</keyword>
<evidence type="ECO:0000259" key="2">
    <source>
        <dbReference type="Pfam" id="PF01578"/>
    </source>
</evidence>
<protein>
    <submittedName>
        <fullName evidence="3">ABC-type uncharacterized transport system permease subunit</fullName>
    </submittedName>
</protein>
<dbReference type="InterPro" id="IPR052372">
    <property type="entry name" value="YpjD/HemX"/>
</dbReference>
<feature type="transmembrane region" description="Helical" evidence="1">
    <location>
        <begin position="127"/>
        <end position="155"/>
    </location>
</feature>
<dbReference type="RefSeq" id="WP_110390970.1">
    <property type="nucleotide sequence ID" value="NZ_JAKLKZ010000006.1"/>
</dbReference>
<organism evidence="3 4">
    <name type="scientific">Rivihabitans pingtungensis</name>
    <dbReference type="NCBI Taxonomy" id="1054498"/>
    <lineage>
        <taxon>Bacteria</taxon>
        <taxon>Pseudomonadati</taxon>
        <taxon>Pseudomonadota</taxon>
        <taxon>Betaproteobacteria</taxon>
        <taxon>Neisseriales</taxon>
        <taxon>Aquaspirillaceae</taxon>
        <taxon>Rivihabitans</taxon>
    </lineage>
</organism>
<evidence type="ECO:0000313" key="3">
    <source>
        <dbReference type="EMBL" id="PXX78447.1"/>
    </source>
</evidence>
<dbReference type="Proteomes" id="UP000247555">
    <property type="component" value="Unassembled WGS sequence"/>
</dbReference>
<reference evidence="3 4" key="1">
    <citation type="submission" date="2018-05" db="EMBL/GenBank/DDBJ databases">
        <title>Genomic Encyclopedia of Type Strains, Phase IV (KMG-IV): sequencing the most valuable type-strain genomes for metagenomic binning, comparative biology and taxonomic classification.</title>
        <authorList>
            <person name="Goeker M."/>
        </authorList>
    </citation>
    <scope>NUCLEOTIDE SEQUENCE [LARGE SCALE GENOMIC DNA]</scope>
    <source>
        <strain evidence="3 4">DSM 29661</strain>
    </source>
</reference>
<keyword evidence="1" id="KW-1133">Transmembrane helix</keyword>
<evidence type="ECO:0000256" key="1">
    <source>
        <dbReference type="SAM" id="Phobius"/>
    </source>
</evidence>
<comment type="caution">
    <text evidence="3">The sequence shown here is derived from an EMBL/GenBank/DDBJ whole genome shotgun (WGS) entry which is preliminary data.</text>
</comment>
<keyword evidence="1" id="KW-0812">Transmembrane</keyword>
<dbReference type="PANTHER" id="PTHR38034">
    <property type="entry name" value="INNER MEMBRANE PROTEIN YPJD"/>
    <property type="match status" value="1"/>
</dbReference>
<feature type="transmembrane region" description="Helical" evidence="1">
    <location>
        <begin position="64"/>
        <end position="87"/>
    </location>
</feature>
<dbReference type="Pfam" id="PF01578">
    <property type="entry name" value="Cytochrom_C_asm"/>
    <property type="match status" value="1"/>
</dbReference>
<proteinExistence type="predicted"/>
<dbReference type="AlphaFoldDB" id="A0A318L9V2"/>
<feature type="domain" description="Cytochrome c assembly protein" evidence="2">
    <location>
        <begin position="41"/>
        <end position="269"/>
    </location>
</feature>